<dbReference type="EMBL" id="VBOZ01000032">
    <property type="protein sequence ID" value="TMQ63307.1"/>
    <property type="molecule type" value="Genomic_DNA"/>
</dbReference>
<dbReference type="SMART" id="SM01002">
    <property type="entry name" value="AlaDh_PNT_C"/>
    <property type="match status" value="1"/>
</dbReference>
<evidence type="ECO:0000259" key="11">
    <source>
        <dbReference type="SMART" id="SM01003"/>
    </source>
</evidence>
<feature type="compositionally biased region" description="Low complexity" evidence="9">
    <location>
        <begin position="385"/>
        <end position="405"/>
    </location>
</feature>
<keyword evidence="7" id="KW-0520">NAD</keyword>
<evidence type="ECO:0000256" key="8">
    <source>
        <dbReference type="ARBA" id="ARBA00048202"/>
    </source>
</evidence>
<dbReference type="CDD" id="cd05304">
    <property type="entry name" value="Rubrum_tdh"/>
    <property type="match status" value="1"/>
</dbReference>
<protein>
    <recommendedName>
        <fullName evidence="3">proton-translocating NAD(P)(+) transhydrogenase</fullName>
        <ecNumber evidence="3">7.1.1.1</ecNumber>
    </recommendedName>
</protein>
<name>A0A538TI52_UNCEI</name>
<evidence type="ECO:0000256" key="5">
    <source>
        <dbReference type="ARBA" id="ARBA00022857"/>
    </source>
</evidence>
<keyword evidence="4" id="KW-0547">Nucleotide-binding</keyword>
<feature type="region of interest" description="Disordered" evidence="9">
    <location>
        <begin position="379"/>
        <end position="405"/>
    </location>
</feature>
<dbReference type="InterPro" id="IPR008143">
    <property type="entry name" value="Ala_DH/PNT_CS2"/>
</dbReference>
<dbReference type="GO" id="GO:0005886">
    <property type="term" value="C:plasma membrane"/>
    <property type="evidence" value="ECO:0007669"/>
    <property type="project" value="TreeGrafter"/>
</dbReference>
<dbReference type="GO" id="GO:0016491">
    <property type="term" value="F:oxidoreductase activity"/>
    <property type="evidence" value="ECO:0007669"/>
    <property type="project" value="UniProtKB-KW"/>
</dbReference>
<gene>
    <name evidence="12" type="ORF">E6K79_10425</name>
</gene>
<evidence type="ECO:0000256" key="6">
    <source>
        <dbReference type="ARBA" id="ARBA00022967"/>
    </source>
</evidence>
<dbReference type="PRINTS" id="PR00411">
    <property type="entry name" value="PNDRDTASEI"/>
</dbReference>
<dbReference type="InterPro" id="IPR036291">
    <property type="entry name" value="NAD(P)-bd_dom_sf"/>
</dbReference>
<evidence type="ECO:0000313" key="12">
    <source>
        <dbReference type="EMBL" id="TMQ63307.1"/>
    </source>
</evidence>
<dbReference type="GO" id="GO:0050661">
    <property type="term" value="F:NADP binding"/>
    <property type="evidence" value="ECO:0007669"/>
    <property type="project" value="TreeGrafter"/>
</dbReference>
<organism evidence="12 13">
    <name type="scientific">Eiseniibacteriota bacterium</name>
    <dbReference type="NCBI Taxonomy" id="2212470"/>
    <lineage>
        <taxon>Bacteria</taxon>
        <taxon>Candidatus Eiseniibacteriota</taxon>
    </lineage>
</organism>
<evidence type="ECO:0000256" key="3">
    <source>
        <dbReference type="ARBA" id="ARBA00012943"/>
    </source>
</evidence>
<sequence length="405" mass="42117">MKIGVPRESGAGERRVAVIPDGIRQLKTAGAEILVEAGAGMGAFHADKAYADAGATVVSDPALLWSDADAILKIQPPLPHPSLGRHEADLLREGTVLVCMLRPLSNLDVVRTLATRRVSSFSMDLIPRTTRAQRMDALSSMATAAGYKAVLLAASAAPRFFPMLVTAAGTMAPARVLVIGAGVAGLQAIATARRLGAVVDGYDIRPAVKEEVESLGATFVGPKLSAEEAQDRSGYAKELSAEARARAQELLLARIPISDVVITTARVPGLPAPKLIPASAVAKMKPGSVIVDLAADMGGNCELTEPGTEVVRHDVTILGPIRLAGTIPIHASQMYSRNIVSFFLLMLKDGKLALDMNDDIVRDTCVTHDGKIVHAPTRERIEQPAGAAGAAGAASGAAGSARSAT</sequence>
<evidence type="ECO:0000256" key="4">
    <source>
        <dbReference type="ARBA" id="ARBA00022741"/>
    </source>
</evidence>
<evidence type="ECO:0000256" key="1">
    <source>
        <dbReference type="ARBA" id="ARBA00003943"/>
    </source>
</evidence>
<reference evidence="12 13" key="1">
    <citation type="journal article" date="2019" name="Nat. Microbiol.">
        <title>Mediterranean grassland soil C-N compound turnover is dependent on rainfall and depth, and is mediated by genomically divergent microorganisms.</title>
        <authorList>
            <person name="Diamond S."/>
            <person name="Andeer P.F."/>
            <person name="Li Z."/>
            <person name="Crits-Christoph A."/>
            <person name="Burstein D."/>
            <person name="Anantharaman K."/>
            <person name="Lane K.R."/>
            <person name="Thomas B.C."/>
            <person name="Pan C."/>
            <person name="Northen T.R."/>
            <person name="Banfield J.F."/>
        </authorList>
    </citation>
    <scope>NUCLEOTIDE SEQUENCE [LARGE SCALE GENOMIC DNA]</scope>
    <source>
        <strain evidence="12">WS_9</strain>
    </source>
</reference>
<comment type="catalytic activity">
    <reaction evidence="8">
        <text>NAD(+) + NADPH + H(+)(in) = NADH + NADP(+) + H(+)(out)</text>
        <dbReference type="Rhea" id="RHEA:47992"/>
        <dbReference type="ChEBI" id="CHEBI:15378"/>
        <dbReference type="ChEBI" id="CHEBI:57540"/>
        <dbReference type="ChEBI" id="CHEBI:57783"/>
        <dbReference type="ChEBI" id="CHEBI:57945"/>
        <dbReference type="ChEBI" id="CHEBI:58349"/>
        <dbReference type="EC" id="7.1.1.1"/>
    </reaction>
</comment>
<evidence type="ECO:0000256" key="2">
    <source>
        <dbReference type="ARBA" id="ARBA00005689"/>
    </source>
</evidence>
<comment type="caution">
    <text evidence="12">The sequence shown here is derived from an EMBL/GenBank/DDBJ whole genome shotgun (WGS) entry which is preliminary data.</text>
</comment>
<dbReference type="SUPFAM" id="SSF52283">
    <property type="entry name" value="Formate/glycerate dehydrogenase catalytic domain-like"/>
    <property type="match status" value="1"/>
</dbReference>
<dbReference type="Proteomes" id="UP000317691">
    <property type="component" value="Unassembled WGS sequence"/>
</dbReference>
<dbReference type="NCBIfam" id="NF006942">
    <property type="entry name" value="PRK09424.1"/>
    <property type="match status" value="1"/>
</dbReference>
<evidence type="ECO:0000259" key="10">
    <source>
        <dbReference type="SMART" id="SM01002"/>
    </source>
</evidence>
<evidence type="ECO:0000256" key="7">
    <source>
        <dbReference type="ARBA" id="ARBA00023027"/>
    </source>
</evidence>
<dbReference type="InterPro" id="IPR007698">
    <property type="entry name" value="AlaDH/PNT_NAD(H)-bd"/>
</dbReference>
<dbReference type="EC" id="7.1.1.1" evidence="3"/>
<dbReference type="GO" id="GO:0006740">
    <property type="term" value="P:NADPH regeneration"/>
    <property type="evidence" value="ECO:0007669"/>
    <property type="project" value="TreeGrafter"/>
</dbReference>
<dbReference type="PANTHER" id="PTHR10160:SF19">
    <property type="entry name" value="PROTON-TRANSLOCATING NAD(P)(+) TRANSHYDROGENASE"/>
    <property type="match status" value="1"/>
</dbReference>
<dbReference type="GO" id="GO:0008750">
    <property type="term" value="F:proton-translocating NAD(P)+ transhydrogenase activity"/>
    <property type="evidence" value="ECO:0007669"/>
    <property type="project" value="UniProtKB-EC"/>
</dbReference>
<dbReference type="Pfam" id="PF01262">
    <property type="entry name" value="AlaDh_PNT_C"/>
    <property type="match status" value="1"/>
</dbReference>
<dbReference type="Pfam" id="PF05222">
    <property type="entry name" value="AlaDh_PNT_N"/>
    <property type="match status" value="1"/>
</dbReference>
<comment type="function">
    <text evidence="1">The transhydrogenation between NADH and NADP is coupled to respiration and ATP hydrolysis and functions as a proton pump across the membrane.</text>
</comment>
<feature type="domain" description="Alanine dehydrogenase/pyridine nucleotide transhydrogenase NAD(H)-binding" evidence="10">
    <location>
        <begin position="154"/>
        <end position="319"/>
    </location>
</feature>
<dbReference type="PROSITE" id="PS00837">
    <property type="entry name" value="ALADH_PNT_2"/>
    <property type="match status" value="1"/>
</dbReference>
<keyword evidence="5" id="KW-0521">NADP</keyword>
<dbReference type="SUPFAM" id="SSF51735">
    <property type="entry name" value="NAD(P)-binding Rossmann-fold domains"/>
    <property type="match status" value="1"/>
</dbReference>
<dbReference type="SMART" id="SM01003">
    <property type="entry name" value="AlaDh_PNT_N"/>
    <property type="match status" value="1"/>
</dbReference>
<evidence type="ECO:0000313" key="13">
    <source>
        <dbReference type="Proteomes" id="UP000317691"/>
    </source>
</evidence>
<dbReference type="Gene3D" id="3.40.50.720">
    <property type="entry name" value="NAD(P)-binding Rossmann-like Domain"/>
    <property type="match status" value="2"/>
</dbReference>
<feature type="domain" description="Alanine dehydrogenase/pyridine nucleotide transhydrogenase N-terminal" evidence="11">
    <location>
        <begin position="4"/>
        <end position="145"/>
    </location>
</feature>
<keyword evidence="12" id="KW-0560">Oxidoreductase</keyword>
<proteinExistence type="inferred from homology"/>
<dbReference type="InterPro" id="IPR007886">
    <property type="entry name" value="AlaDH/PNT_N"/>
</dbReference>
<comment type="similarity">
    <text evidence="2">Belongs to the AlaDH/PNT family.</text>
</comment>
<evidence type="ECO:0000256" key="9">
    <source>
        <dbReference type="SAM" id="MobiDB-lite"/>
    </source>
</evidence>
<accession>A0A538TI52</accession>
<dbReference type="PANTHER" id="PTHR10160">
    <property type="entry name" value="NAD(P) TRANSHYDROGENASE"/>
    <property type="match status" value="1"/>
</dbReference>
<dbReference type="AlphaFoldDB" id="A0A538TI52"/>
<keyword evidence="6" id="KW-1278">Translocase</keyword>